<gene>
    <name evidence="5" type="ORF">NQ315_002372</name>
</gene>
<dbReference type="InterPro" id="IPR007588">
    <property type="entry name" value="Znf_FLYWCH"/>
</dbReference>
<evidence type="ECO:0000256" key="3">
    <source>
        <dbReference type="ARBA" id="ARBA00022833"/>
    </source>
</evidence>
<comment type="caution">
    <text evidence="5">The sequence shown here is derived from an EMBL/GenBank/DDBJ whole genome shotgun (WGS) entry which is preliminary data.</text>
</comment>
<feature type="domain" description="FLYWCH-type" evidence="4">
    <location>
        <begin position="6"/>
        <end position="65"/>
    </location>
</feature>
<proteinExistence type="predicted"/>
<dbReference type="Proteomes" id="UP001159042">
    <property type="component" value="Unassembled WGS sequence"/>
</dbReference>
<sequence>MDQIEYVKSNKGGVKIIYKGYMYTVHKNKKCGGVRWRCAQRSFNCKGSISTNAAGSVLVNMPHNHLPDYQSLATARHKFEDNSDRFVSNFTASEAIIGTPRVVSWVMCGAVPSF</sequence>
<dbReference type="EMBL" id="JANEYG010000034">
    <property type="protein sequence ID" value="KAJ8917350.1"/>
    <property type="molecule type" value="Genomic_DNA"/>
</dbReference>
<keyword evidence="1" id="KW-0479">Metal-binding</keyword>
<dbReference type="Gene3D" id="2.20.25.240">
    <property type="match status" value="1"/>
</dbReference>
<dbReference type="Pfam" id="PF04500">
    <property type="entry name" value="FLYWCH"/>
    <property type="match status" value="1"/>
</dbReference>
<evidence type="ECO:0000256" key="1">
    <source>
        <dbReference type="ARBA" id="ARBA00022723"/>
    </source>
</evidence>
<dbReference type="AlphaFoldDB" id="A0AAV8VTC2"/>
<reference evidence="5 6" key="1">
    <citation type="journal article" date="2023" name="Insect Mol. Biol.">
        <title>Genome sequencing provides insights into the evolution of gene families encoding plant cell wall-degrading enzymes in longhorned beetles.</title>
        <authorList>
            <person name="Shin N.R."/>
            <person name="Okamura Y."/>
            <person name="Kirsch R."/>
            <person name="Pauchet Y."/>
        </authorList>
    </citation>
    <scope>NUCLEOTIDE SEQUENCE [LARGE SCALE GENOMIC DNA]</scope>
    <source>
        <strain evidence="5">EAD_L_NR</strain>
    </source>
</reference>
<evidence type="ECO:0000313" key="5">
    <source>
        <dbReference type="EMBL" id="KAJ8917350.1"/>
    </source>
</evidence>
<organism evidence="5 6">
    <name type="scientific">Exocentrus adspersus</name>
    <dbReference type="NCBI Taxonomy" id="1586481"/>
    <lineage>
        <taxon>Eukaryota</taxon>
        <taxon>Metazoa</taxon>
        <taxon>Ecdysozoa</taxon>
        <taxon>Arthropoda</taxon>
        <taxon>Hexapoda</taxon>
        <taxon>Insecta</taxon>
        <taxon>Pterygota</taxon>
        <taxon>Neoptera</taxon>
        <taxon>Endopterygota</taxon>
        <taxon>Coleoptera</taxon>
        <taxon>Polyphaga</taxon>
        <taxon>Cucujiformia</taxon>
        <taxon>Chrysomeloidea</taxon>
        <taxon>Cerambycidae</taxon>
        <taxon>Lamiinae</taxon>
        <taxon>Acanthocinini</taxon>
        <taxon>Exocentrus</taxon>
    </lineage>
</organism>
<keyword evidence="2" id="KW-0863">Zinc-finger</keyword>
<keyword evidence="6" id="KW-1185">Reference proteome</keyword>
<protein>
    <recommendedName>
        <fullName evidence="4">FLYWCH-type domain-containing protein</fullName>
    </recommendedName>
</protein>
<name>A0AAV8VTC2_9CUCU</name>
<evidence type="ECO:0000259" key="4">
    <source>
        <dbReference type="Pfam" id="PF04500"/>
    </source>
</evidence>
<keyword evidence="3" id="KW-0862">Zinc</keyword>
<evidence type="ECO:0000256" key="2">
    <source>
        <dbReference type="ARBA" id="ARBA00022771"/>
    </source>
</evidence>
<evidence type="ECO:0000313" key="6">
    <source>
        <dbReference type="Proteomes" id="UP001159042"/>
    </source>
</evidence>
<dbReference type="GO" id="GO:0008270">
    <property type="term" value="F:zinc ion binding"/>
    <property type="evidence" value="ECO:0007669"/>
    <property type="project" value="UniProtKB-KW"/>
</dbReference>
<accession>A0AAV8VTC2</accession>